<evidence type="ECO:0000313" key="2">
    <source>
        <dbReference type="Proteomes" id="UP000316495"/>
    </source>
</evidence>
<dbReference type="Proteomes" id="UP000316495">
    <property type="component" value="Unassembled WGS sequence"/>
</dbReference>
<accession>A0A554LL34</accession>
<dbReference type="EMBL" id="VMGN01000043">
    <property type="protein sequence ID" value="TSC93524.1"/>
    <property type="molecule type" value="Genomic_DNA"/>
</dbReference>
<evidence type="ECO:0008006" key="3">
    <source>
        <dbReference type="Google" id="ProtNLM"/>
    </source>
</evidence>
<gene>
    <name evidence="1" type="ORF">Athens101428_657</name>
</gene>
<reference evidence="1 2" key="1">
    <citation type="submission" date="2017-07" db="EMBL/GenBank/DDBJ databases">
        <title>Mechanisms for carbon and nitrogen cycling indicate functional differentiation within the Candidate Phyla Radiation.</title>
        <authorList>
            <person name="Danczak R.E."/>
            <person name="Johnston M.D."/>
            <person name="Kenah C."/>
            <person name="Slattery M."/>
            <person name="Wrighton K.C."/>
            <person name="Wilkins M.J."/>
        </authorList>
    </citation>
    <scope>NUCLEOTIDE SEQUENCE [LARGE SCALE GENOMIC DNA]</scope>
    <source>
        <strain evidence="1">Athens1014_28</strain>
    </source>
</reference>
<dbReference type="AlphaFoldDB" id="A0A554LL34"/>
<proteinExistence type="predicted"/>
<comment type="caution">
    <text evidence="1">The sequence shown here is derived from an EMBL/GenBank/DDBJ whole genome shotgun (WGS) entry which is preliminary data.</text>
</comment>
<organism evidence="1 2">
    <name type="scientific">Candidatus Berkelbacteria bacterium Athens1014_28</name>
    <dbReference type="NCBI Taxonomy" id="2017145"/>
    <lineage>
        <taxon>Bacteria</taxon>
        <taxon>Candidatus Berkelbacteria</taxon>
    </lineage>
</organism>
<dbReference type="InterPro" id="IPR032466">
    <property type="entry name" value="Metal_Hydrolase"/>
</dbReference>
<name>A0A554LL34_9BACT</name>
<protein>
    <recommendedName>
        <fullName evidence="3">TatD DNase family protein</fullName>
    </recommendedName>
</protein>
<evidence type="ECO:0000313" key="1">
    <source>
        <dbReference type="EMBL" id="TSC93524.1"/>
    </source>
</evidence>
<dbReference type="SUPFAM" id="SSF51556">
    <property type="entry name" value="Metallo-dependent hydrolases"/>
    <property type="match status" value="1"/>
</dbReference>
<sequence>MIDLGFEIIDLHAHLRENPQEHLKLARDAGISKVVAMPNTLDCLDLAGLQKWYILLRR</sequence>